<evidence type="ECO:0000313" key="2">
    <source>
        <dbReference type="EMBL" id="KNC79011.1"/>
    </source>
</evidence>
<name>A0A0L0FR41_9EUKA</name>
<evidence type="ECO:0000313" key="3">
    <source>
        <dbReference type="Proteomes" id="UP000054560"/>
    </source>
</evidence>
<gene>
    <name evidence="2" type="ORF">SARC_08585</name>
</gene>
<dbReference type="Proteomes" id="UP000054560">
    <property type="component" value="Unassembled WGS sequence"/>
</dbReference>
<sequence length="156" mass="17424">MAENSDDTGRTKATDTDTTTPSEKSVRKSDNVRSSIKRMQPINIDAIEGASQYNCLKLYRGITKGQTLNFAATKSKVDDDDCNKATCRYCDSTKTDSSNRKNANNAIIHYEKKHAKQWYDEVSRLVSKEVKKGAKKGSHQSIVNFDSASKLPQLKL</sequence>
<feature type="region of interest" description="Disordered" evidence="1">
    <location>
        <begin position="1"/>
        <end position="34"/>
    </location>
</feature>
<accession>A0A0L0FR41</accession>
<keyword evidence="3" id="KW-1185">Reference proteome</keyword>
<dbReference type="GeneID" id="25909089"/>
<proteinExistence type="predicted"/>
<protein>
    <submittedName>
        <fullName evidence="2">Uncharacterized protein</fullName>
    </submittedName>
</protein>
<dbReference type="EMBL" id="KQ242381">
    <property type="protein sequence ID" value="KNC79011.1"/>
    <property type="molecule type" value="Genomic_DNA"/>
</dbReference>
<evidence type="ECO:0000256" key="1">
    <source>
        <dbReference type="SAM" id="MobiDB-lite"/>
    </source>
</evidence>
<dbReference type="AlphaFoldDB" id="A0A0L0FR41"/>
<dbReference type="RefSeq" id="XP_014152913.1">
    <property type="nucleotide sequence ID" value="XM_014297438.1"/>
</dbReference>
<reference evidence="2 3" key="1">
    <citation type="submission" date="2011-02" db="EMBL/GenBank/DDBJ databases">
        <title>The Genome Sequence of Sphaeroforma arctica JP610.</title>
        <authorList>
            <consortium name="The Broad Institute Genome Sequencing Platform"/>
            <person name="Russ C."/>
            <person name="Cuomo C."/>
            <person name="Young S.K."/>
            <person name="Zeng Q."/>
            <person name="Gargeya S."/>
            <person name="Alvarado L."/>
            <person name="Berlin A."/>
            <person name="Chapman S.B."/>
            <person name="Chen Z."/>
            <person name="Freedman E."/>
            <person name="Gellesch M."/>
            <person name="Goldberg J."/>
            <person name="Griggs A."/>
            <person name="Gujja S."/>
            <person name="Heilman E."/>
            <person name="Heiman D."/>
            <person name="Howarth C."/>
            <person name="Mehta T."/>
            <person name="Neiman D."/>
            <person name="Pearson M."/>
            <person name="Roberts A."/>
            <person name="Saif S."/>
            <person name="Shea T."/>
            <person name="Shenoy N."/>
            <person name="Sisk P."/>
            <person name="Stolte C."/>
            <person name="Sykes S."/>
            <person name="White J."/>
            <person name="Yandava C."/>
            <person name="Burger G."/>
            <person name="Gray M.W."/>
            <person name="Holland P.W.H."/>
            <person name="King N."/>
            <person name="Lang F.B.F."/>
            <person name="Roger A.J."/>
            <person name="Ruiz-Trillo I."/>
            <person name="Haas B."/>
            <person name="Nusbaum C."/>
            <person name="Birren B."/>
        </authorList>
    </citation>
    <scope>NUCLEOTIDE SEQUENCE [LARGE SCALE GENOMIC DNA]</scope>
    <source>
        <strain evidence="2 3">JP610</strain>
    </source>
</reference>
<organism evidence="2 3">
    <name type="scientific">Sphaeroforma arctica JP610</name>
    <dbReference type="NCBI Taxonomy" id="667725"/>
    <lineage>
        <taxon>Eukaryota</taxon>
        <taxon>Ichthyosporea</taxon>
        <taxon>Ichthyophonida</taxon>
        <taxon>Sphaeroforma</taxon>
    </lineage>
</organism>